<keyword evidence="2" id="KW-1185">Reference proteome</keyword>
<dbReference type="Proteomes" id="UP000017836">
    <property type="component" value="Unassembled WGS sequence"/>
</dbReference>
<name>W1PV03_AMBTC</name>
<dbReference type="HOGENOM" id="CLU_2674388_0_0_1"/>
<evidence type="ECO:0000313" key="1">
    <source>
        <dbReference type="EMBL" id="ERN13852.1"/>
    </source>
</evidence>
<accession>W1PV03</accession>
<reference evidence="2" key="1">
    <citation type="journal article" date="2013" name="Science">
        <title>The Amborella genome and the evolution of flowering plants.</title>
        <authorList>
            <consortium name="Amborella Genome Project"/>
        </authorList>
    </citation>
    <scope>NUCLEOTIDE SEQUENCE [LARGE SCALE GENOMIC DNA]</scope>
</reference>
<organism evidence="1 2">
    <name type="scientific">Amborella trichopoda</name>
    <dbReference type="NCBI Taxonomy" id="13333"/>
    <lineage>
        <taxon>Eukaryota</taxon>
        <taxon>Viridiplantae</taxon>
        <taxon>Streptophyta</taxon>
        <taxon>Embryophyta</taxon>
        <taxon>Tracheophyta</taxon>
        <taxon>Spermatophyta</taxon>
        <taxon>Magnoliopsida</taxon>
        <taxon>Amborellales</taxon>
        <taxon>Amborellaceae</taxon>
        <taxon>Amborella</taxon>
    </lineage>
</organism>
<sequence>MFNSLIGYFNAHKLKASKSHNCSVLGKVLKARARAENFEVPDPKKDSYCAWPPYESDLQGQSSIVKRGRAHANKR</sequence>
<dbReference type="Gramene" id="ERN13852">
    <property type="protein sequence ID" value="ERN13852"/>
    <property type="gene ID" value="AMTR_s00049p00231320"/>
</dbReference>
<gene>
    <name evidence="1" type="ORF">AMTR_s00049p00231320</name>
</gene>
<dbReference type="EMBL" id="KI392567">
    <property type="protein sequence ID" value="ERN13852.1"/>
    <property type="molecule type" value="Genomic_DNA"/>
</dbReference>
<dbReference type="AlphaFoldDB" id="W1PV03"/>
<proteinExistence type="predicted"/>
<evidence type="ECO:0000313" key="2">
    <source>
        <dbReference type="Proteomes" id="UP000017836"/>
    </source>
</evidence>
<protein>
    <submittedName>
        <fullName evidence="1">Uncharacterized protein</fullName>
    </submittedName>
</protein>